<dbReference type="InterPro" id="IPR002822">
    <property type="entry name" value="Ni_insertion"/>
</dbReference>
<keyword evidence="1" id="KW-0533">Nickel</keyword>
<dbReference type="OrthoDB" id="44529at2759"/>
<feature type="region of interest" description="Disordered" evidence="2">
    <location>
        <begin position="289"/>
        <end position="405"/>
    </location>
</feature>
<reference evidence="4" key="1">
    <citation type="journal article" date="2023" name="Commun. Biol.">
        <title>Genome analysis of Parmales, the sister group of diatoms, reveals the evolutionary specialization of diatoms from phago-mixotrophs to photoautotrophs.</title>
        <authorList>
            <person name="Ban H."/>
            <person name="Sato S."/>
            <person name="Yoshikawa S."/>
            <person name="Yamada K."/>
            <person name="Nakamura Y."/>
            <person name="Ichinomiya M."/>
            <person name="Sato N."/>
            <person name="Blanc-Mathieu R."/>
            <person name="Endo H."/>
            <person name="Kuwata A."/>
            <person name="Ogata H."/>
        </authorList>
    </citation>
    <scope>NUCLEOTIDE SEQUENCE [LARGE SCALE GENOMIC DNA]</scope>
    <source>
        <strain evidence="4">NIES 3701</strain>
    </source>
</reference>
<dbReference type="Gene3D" id="3.10.20.300">
    <property type="entry name" value="mk0293 like domain"/>
    <property type="match status" value="1"/>
</dbReference>
<name>A0A9W7ASJ2_9STRA</name>
<sequence>MSSPSPPPILTSPYIFPPSSSPSFHVHFDLFSGCAGDMLLSSLLDYTPSLFPPLLDHLESLVDLKGPHRTLPIITKIIYKSTLPPWIKHMSVLAFTLLAEAESFTHRTKLEEVSFHEVGAVDSLIDVIGTITCLWLLNVRTFSTSPIPFSEGTVFTDHGILPVPAPATSKLMVGFETCFGPRSARGELVTPTGMAVLKALTWDYEGGVREGGCGRPPAGFVVEGVGVGGGTKEFGKHPNILRCFVGRIKGGGGATVPRGVVEKVKVKEERKRGGWTEEELDEYWLTHGHEHSHNEHGHDSQGHEHGHDSHGHKHGHDSHGHEHGHDSHGHEHGHDSHGHEHGHDSHGHEHSHDHVTAEERRRPTSPPPPPPPPPPSKAHNRHPYQEAVKPKESLRRDYVSETSDNVTISKKDLEKMVDLMVDKKLAHLAVDVPSRLSVAPPPTPKSTFWTLKELTKLECNIDDLTPEVMAHVCSLLMDSGALDVWQMGIGMKKGRSAVMLCCLCEGGDVGRFMEVIFRNTTTLGVRVERVERASIRRTFETVQSSFKEGKGGQVKVKIGWVGEDAVTVHPEFEDCKAIAEAVGAPVKVVIDDAKMKVLN</sequence>
<feature type="compositionally biased region" description="Basic and acidic residues" evidence="2">
    <location>
        <begin position="388"/>
        <end position="399"/>
    </location>
</feature>
<dbReference type="Pfam" id="PF01969">
    <property type="entry name" value="Ni_insertion"/>
    <property type="match status" value="2"/>
</dbReference>
<evidence type="ECO:0000256" key="1">
    <source>
        <dbReference type="ARBA" id="ARBA00022596"/>
    </source>
</evidence>
<dbReference type="AlphaFoldDB" id="A0A9W7ASJ2"/>
<evidence type="ECO:0000256" key="2">
    <source>
        <dbReference type="SAM" id="MobiDB-lite"/>
    </source>
</evidence>
<feature type="compositionally biased region" description="Pro residues" evidence="2">
    <location>
        <begin position="364"/>
        <end position="376"/>
    </location>
</feature>
<dbReference type="EMBL" id="BRXY01000181">
    <property type="protein sequence ID" value="GMH74722.1"/>
    <property type="molecule type" value="Genomic_DNA"/>
</dbReference>
<protein>
    <submittedName>
        <fullName evidence="3">Uncharacterized protein</fullName>
    </submittedName>
</protein>
<organism evidence="3 4">
    <name type="scientific">Triparma strigata</name>
    <dbReference type="NCBI Taxonomy" id="1606541"/>
    <lineage>
        <taxon>Eukaryota</taxon>
        <taxon>Sar</taxon>
        <taxon>Stramenopiles</taxon>
        <taxon>Ochrophyta</taxon>
        <taxon>Bolidophyceae</taxon>
        <taxon>Parmales</taxon>
        <taxon>Triparmaceae</taxon>
        <taxon>Triparma</taxon>
    </lineage>
</organism>
<dbReference type="Proteomes" id="UP001165085">
    <property type="component" value="Unassembled WGS sequence"/>
</dbReference>
<feature type="compositionally biased region" description="Basic and acidic residues" evidence="2">
    <location>
        <begin position="317"/>
        <end position="362"/>
    </location>
</feature>
<accession>A0A9W7ASJ2</accession>
<keyword evidence="4" id="KW-1185">Reference proteome</keyword>
<proteinExistence type="predicted"/>
<evidence type="ECO:0000313" key="4">
    <source>
        <dbReference type="Proteomes" id="UP001165085"/>
    </source>
</evidence>
<dbReference type="Gene3D" id="3.30.70.1380">
    <property type="entry name" value="Transcriptional regulatory protein pf0864 domain like"/>
    <property type="match status" value="1"/>
</dbReference>
<dbReference type="PANTHER" id="PTHR36566">
    <property type="entry name" value="NICKEL INSERTION PROTEIN-RELATED"/>
    <property type="match status" value="1"/>
</dbReference>
<comment type="caution">
    <text evidence="3">The sequence shown here is derived from an EMBL/GenBank/DDBJ whole genome shotgun (WGS) entry which is preliminary data.</text>
</comment>
<gene>
    <name evidence="3" type="ORF">TrST_g4011</name>
</gene>
<dbReference type="PANTHER" id="PTHR36566:SF1">
    <property type="entry name" value="PYRIDINIUM-3,5-BISTHIOCARBOXYLIC ACID MONONUCLEOTIDE NICKEL INSERTION PROTEIN"/>
    <property type="match status" value="1"/>
</dbReference>
<evidence type="ECO:0000313" key="3">
    <source>
        <dbReference type="EMBL" id="GMH74722.1"/>
    </source>
</evidence>
<feature type="compositionally biased region" description="Basic and acidic residues" evidence="2">
    <location>
        <begin position="289"/>
        <end position="309"/>
    </location>
</feature>